<accession>W8S458</accession>
<dbReference type="AlphaFoldDB" id="W8S458"/>
<gene>
    <name evidence="2" type="ORF">roselon_01180</name>
</gene>
<dbReference type="STRING" id="1294273.roselon_01180"/>
<dbReference type="Pfam" id="PF13469">
    <property type="entry name" value="Sulfotransfer_3"/>
    <property type="match status" value="1"/>
</dbReference>
<dbReference type="PATRIC" id="fig|1294273.3.peg.1158"/>
<evidence type="ECO:0000256" key="1">
    <source>
        <dbReference type="ARBA" id="ARBA00022679"/>
    </source>
</evidence>
<reference evidence="2 3" key="1">
    <citation type="submission" date="2013-03" db="EMBL/GenBank/DDBJ databases">
        <authorList>
            <person name="Fiebig A."/>
            <person name="Goeker M."/>
            <person name="Klenk H.-P.P."/>
        </authorList>
    </citation>
    <scope>NUCLEOTIDE SEQUENCE [LARGE SCALE GENOMIC DNA]</scope>
    <source>
        <strain evidence="3">DSM 19469</strain>
    </source>
</reference>
<keyword evidence="3" id="KW-1185">Reference proteome</keyword>
<dbReference type="Proteomes" id="UP000019593">
    <property type="component" value="Chromosome"/>
</dbReference>
<organism evidence="2 3">
    <name type="scientific">Roseicyclus elongatus DSM 19469</name>
    <dbReference type="NCBI Taxonomy" id="1294273"/>
    <lineage>
        <taxon>Bacteria</taxon>
        <taxon>Pseudomonadati</taxon>
        <taxon>Pseudomonadota</taxon>
        <taxon>Alphaproteobacteria</taxon>
        <taxon>Rhodobacterales</taxon>
        <taxon>Roseobacteraceae</taxon>
        <taxon>Roseicyclus</taxon>
    </lineage>
</organism>
<dbReference type="SUPFAM" id="SSF52540">
    <property type="entry name" value="P-loop containing nucleoside triphosphate hydrolases"/>
    <property type="match status" value="1"/>
</dbReference>
<dbReference type="Gene3D" id="3.40.50.300">
    <property type="entry name" value="P-loop containing nucleotide triphosphate hydrolases"/>
    <property type="match status" value="1"/>
</dbReference>
<dbReference type="PANTHER" id="PTHR10605:SF56">
    <property type="entry name" value="BIFUNCTIONAL HEPARAN SULFATE N-DEACETYLASE_N-SULFOTRANSFERASE"/>
    <property type="match status" value="1"/>
</dbReference>
<dbReference type="HOGENOM" id="CLU_017703_1_0_5"/>
<dbReference type="InterPro" id="IPR037359">
    <property type="entry name" value="NST/OST"/>
</dbReference>
<evidence type="ECO:0008006" key="4">
    <source>
        <dbReference type="Google" id="ProtNLM"/>
    </source>
</evidence>
<evidence type="ECO:0000313" key="3">
    <source>
        <dbReference type="Proteomes" id="UP000019593"/>
    </source>
</evidence>
<dbReference type="GO" id="GO:0008146">
    <property type="term" value="F:sulfotransferase activity"/>
    <property type="evidence" value="ECO:0007669"/>
    <property type="project" value="InterPro"/>
</dbReference>
<name>W8S458_9RHOB</name>
<proteinExistence type="predicted"/>
<keyword evidence="1" id="KW-0808">Transferase</keyword>
<sequence length="301" mass="34603">MKPDFIFVGPHKSGTTWIDNYLRSRGDVQLPVALGKETFFFDKLYHKGWDWYSGTFGERTSDHKICVEVAPSLLDKPEAIERLARDLPDVTIVATLRNPIDRAIAHYFHYLKGGEPDLGFRWMAENHPAMINNGLYYRNLNWWAEVLGRDQIKLLNYHDLNDSPSGYVSSICKALDLPEVQPSDDVLHARINEDGDPPVRFIAKLARRSARTLRLAGVHWLVNAVRQPAVRRAVYGPPPTKEKRERIREEANTYFYDLFFEDFSKLDDAYGFDTSAWRMPERVSETTDADYCPTPPRLAVG</sequence>
<dbReference type="eggNOG" id="COG0457">
    <property type="taxonomic scope" value="Bacteria"/>
</dbReference>
<dbReference type="InterPro" id="IPR027417">
    <property type="entry name" value="P-loop_NTPase"/>
</dbReference>
<dbReference type="RefSeq" id="WP_025311430.1">
    <property type="nucleotide sequence ID" value="NZ_CP004372.1"/>
</dbReference>
<dbReference type="KEGG" id="red:roselon_01180"/>
<evidence type="ECO:0000313" key="2">
    <source>
        <dbReference type="EMBL" id="AHM03571.1"/>
    </source>
</evidence>
<protein>
    <recommendedName>
        <fullName evidence="4">Sulfotransferase domain-containing protein</fullName>
    </recommendedName>
</protein>
<dbReference type="PANTHER" id="PTHR10605">
    <property type="entry name" value="HEPARAN SULFATE SULFOTRANSFERASE"/>
    <property type="match status" value="1"/>
</dbReference>
<dbReference type="EMBL" id="CP004372">
    <property type="protein sequence ID" value="AHM03571.1"/>
    <property type="molecule type" value="Genomic_DNA"/>
</dbReference>